<feature type="domain" description="ABC transmembrane type-1" evidence="8">
    <location>
        <begin position="88"/>
        <end position="305"/>
    </location>
</feature>
<dbReference type="Gene3D" id="1.10.3720.10">
    <property type="entry name" value="MetI-like"/>
    <property type="match status" value="1"/>
</dbReference>
<feature type="transmembrane region" description="Helical" evidence="7">
    <location>
        <begin position="92"/>
        <end position="116"/>
    </location>
</feature>
<dbReference type="PANTHER" id="PTHR30193">
    <property type="entry name" value="ABC TRANSPORTER PERMEASE PROTEIN"/>
    <property type="match status" value="1"/>
</dbReference>
<feature type="transmembrane region" description="Helical" evidence="7">
    <location>
        <begin position="287"/>
        <end position="306"/>
    </location>
</feature>
<comment type="subcellular location">
    <subcellularLocation>
        <location evidence="1 7">Cell membrane</location>
        <topology evidence="1 7">Multi-pass membrane protein</topology>
    </subcellularLocation>
</comment>
<keyword evidence="2 7" id="KW-0813">Transport</keyword>
<name>A0ABS7C5I8_9BACL</name>
<evidence type="ECO:0000256" key="7">
    <source>
        <dbReference type="RuleBase" id="RU363032"/>
    </source>
</evidence>
<evidence type="ECO:0000256" key="2">
    <source>
        <dbReference type="ARBA" id="ARBA00022448"/>
    </source>
</evidence>
<dbReference type="InterPro" id="IPR035906">
    <property type="entry name" value="MetI-like_sf"/>
</dbReference>
<feature type="transmembrane region" description="Helical" evidence="7">
    <location>
        <begin position="179"/>
        <end position="203"/>
    </location>
</feature>
<comment type="caution">
    <text evidence="9">The sequence shown here is derived from an EMBL/GenBank/DDBJ whole genome shotgun (WGS) entry which is preliminary data.</text>
</comment>
<accession>A0ABS7C5I8</accession>
<proteinExistence type="inferred from homology"/>
<evidence type="ECO:0000256" key="4">
    <source>
        <dbReference type="ARBA" id="ARBA00022692"/>
    </source>
</evidence>
<dbReference type="SUPFAM" id="SSF161098">
    <property type="entry name" value="MetI-like"/>
    <property type="match status" value="1"/>
</dbReference>
<evidence type="ECO:0000256" key="6">
    <source>
        <dbReference type="ARBA" id="ARBA00023136"/>
    </source>
</evidence>
<keyword evidence="4 7" id="KW-0812">Transmembrane</keyword>
<keyword evidence="5 7" id="KW-1133">Transmembrane helix</keyword>
<evidence type="ECO:0000313" key="10">
    <source>
        <dbReference type="Proteomes" id="UP001519887"/>
    </source>
</evidence>
<evidence type="ECO:0000313" key="9">
    <source>
        <dbReference type="EMBL" id="MBW7456144.1"/>
    </source>
</evidence>
<evidence type="ECO:0000259" key="8">
    <source>
        <dbReference type="PROSITE" id="PS50928"/>
    </source>
</evidence>
<dbReference type="Proteomes" id="UP001519887">
    <property type="component" value="Unassembled WGS sequence"/>
</dbReference>
<dbReference type="PROSITE" id="PS50928">
    <property type="entry name" value="ABC_TM1"/>
    <property type="match status" value="1"/>
</dbReference>
<feature type="transmembrane region" description="Helical" evidence="7">
    <location>
        <begin position="155"/>
        <end position="172"/>
    </location>
</feature>
<dbReference type="Pfam" id="PF00528">
    <property type="entry name" value="BPD_transp_1"/>
    <property type="match status" value="1"/>
</dbReference>
<evidence type="ECO:0000256" key="1">
    <source>
        <dbReference type="ARBA" id="ARBA00004651"/>
    </source>
</evidence>
<feature type="transmembrane region" description="Helical" evidence="7">
    <location>
        <begin position="128"/>
        <end position="149"/>
    </location>
</feature>
<dbReference type="PANTHER" id="PTHR30193:SF41">
    <property type="entry name" value="DIACETYLCHITOBIOSE UPTAKE SYSTEM PERMEASE PROTEIN NGCF"/>
    <property type="match status" value="1"/>
</dbReference>
<dbReference type="RefSeq" id="WP_210045891.1">
    <property type="nucleotide sequence ID" value="NZ_JBHLVU010000015.1"/>
</dbReference>
<dbReference type="InterPro" id="IPR051393">
    <property type="entry name" value="ABC_transporter_permease"/>
</dbReference>
<dbReference type="EMBL" id="JAHZIK010000509">
    <property type="protein sequence ID" value="MBW7456144.1"/>
    <property type="molecule type" value="Genomic_DNA"/>
</dbReference>
<keyword evidence="10" id="KW-1185">Reference proteome</keyword>
<feature type="transmembrane region" description="Helical" evidence="7">
    <location>
        <begin position="28"/>
        <end position="50"/>
    </location>
</feature>
<organism evidence="9 10">
    <name type="scientific">Paenibacillus sepulcri</name>
    <dbReference type="NCBI Taxonomy" id="359917"/>
    <lineage>
        <taxon>Bacteria</taxon>
        <taxon>Bacillati</taxon>
        <taxon>Bacillota</taxon>
        <taxon>Bacilli</taxon>
        <taxon>Bacillales</taxon>
        <taxon>Paenibacillaceae</taxon>
        <taxon>Paenibacillus</taxon>
    </lineage>
</organism>
<keyword evidence="6 7" id="KW-0472">Membrane</keyword>
<evidence type="ECO:0000256" key="5">
    <source>
        <dbReference type="ARBA" id="ARBA00022989"/>
    </source>
</evidence>
<sequence length="316" mass="35616">MAEKTEILAGQPQMRQIKRKDWLKKNDWTGFLFVSPLVLGILIFAIYPMFAALLMSFKQVSGTGFGGTWVGLNNYNYILNDPIFWQSLYNTFYMGFLSVILGIMVSFILASMINSLKWGGAKNWYKGIFFLPNVISAVASSLLFTFMFFPTNQGIINYAFGFVGIDPVGWFTDPNYSRITIVLMSMWGALGYNTIIFIAGLQSVPRELYEAAEVDGASGLRRWFYITIPYLRSIFVFMLVMGTIQSMKRFTDVWLIGGTAGNPSGSLLTSVLYIYRNAFLANQMGMATAASYLLFIVIFILTVLLLRLNTKKDSLD</sequence>
<comment type="similarity">
    <text evidence="7">Belongs to the binding-protein-dependent transport system permease family.</text>
</comment>
<protein>
    <submittedName>
        <fullName evidence="9">Sugar ABC transporter permease</fullName>
    </submittedName>
</protein>
<dbReference type="CDD" id="cd06261">
    <property type="entry name" value="TM_PBP2"/>
    <property type="match status" value="1"/>
</dbReference>
<dbReference type="InterPro" id="IPR000515">
    <property type="entry name" value="MetI-like"/>
</dbReference>
<feature type="transmembrane region" description="Helical" evidence="7">
    <location>
        <begin position="223"/>
        <end position="241"/>
    </location>
</feature>
<gene>
    <name evidence="9" type="ORF">K0U00_19115</name>
</gene>
<evidence type="ECO:0000256" key="3">
    <source>
        <dbReference type="ARBA" id="ARBA00022475"/>
    </source>
</evidence>
<keyword evidence="3" id="KW-1003">Cell membrane</keyword>
<feature type="transmembrane region" description="Helical" evidence="7">
    <location>
        <begin position="253"/>
        <end position="275"/>
    </location>
</feature>
<reference evidence="9 10" key="1">
    <citation type="submission" date="2021-07" db="EMBL/GenBank/DDBJ databases">
        <title>Paenibacillus radiodurans sp. nov., isolated from the southeastern edge of Tengger Desert.</title>
        <authorList>
            <person name="Zhang G."/>
        </authorList>
    </citation>
    <scope>NUCLEOTIDE SEQUENCE [LARGE SCALE GENOMIC DNA]</scope>
    <source>
        <strain evidence="9 10">CCM 7311</strain>
    </source>
</reference>